<name>X7Z2N8_MYCXE</name>
<feature type="compositionally biased region" description="Basic residues" evidence="1">
    <location>
        <begin position="63"/>
        <end position="89"/>
    </location>
</feature>
<accession>X7Z2N8</accession>
<evidence type="ECO:0000313" key="2">
    <source>
        <dbReference type="EMBL" id="EUA13727.1"/>
    </source>
</evidence>
<gene>
    <name evidence="2" type="ORF">I553_6846</name>
</gene>
<dbReference type="InterPro" id="IPR037225">
    <property type="entry name" value="Nuo51_FMN-bd_sf"/>
</dbReference>
<dbReference type="PATRIC" id="fig|1299334.3.peg.8614"/>
<feature type="region of interest" description="Disordered" evidence="1">
    <location>
        <begin position="63"/>
        <end position="123"/>
    </location>
</feature>
<dbReference type="AlphaFoldDB" id="X7Z2N8"/>
<comment type="caution">
    <text evidence="2">The sequence shown here is derived from an EMBL/GenBank/DDBJ whole genome shotgun (WGS) entry which is preliminary data.</text>
</comment>
<organism evidence="2">
    <name type="scientific">Mycobacterium xenopi 4042</name>
    <dbReference type="NCBI Taxonomy" id="1299334"/>
    <lineage>
        <taxon>Bacteria</taxon>
        <taxon>Bacillati</taxon>
        <taxon>Actinomycetota</taxon>
        <taxon>Actinomycetes</taxon>
        <taxon>Mycobacteriales</taxon>
        <taxon>Mycobacteriaceae</taxon>
        <taxon>Mycobacterium</taxon>
    </lineage>
</organism>
<reference evidence="2" key="1">
    <citation type="submission" date="2014-01" db="EMBL/GenBank/DDBJ databases">
        <authorList>
            <person name="Brown-Elliot B."/>
            <person name="Wallace R."/>
            <person name="Lenaerts A."/>
            <person name="Ordway D."/>
            <person name="DeGroote M.A."/>
            <person name="Parker T."/>
            <person name="Sizemore C."/>
            <person name="Tallon L.J."/>
            <person name="Sadzewicz L.K."/>
            <person name="Sengamalay N."/>
            <person name="Fraser C.M."/>
            <person name="Hine E."/>
            <person name="Shefchek K.A."/>
            <person name="Das S.P."/>
            <person name="Tettelin H."/>
        </authorList>
    </citation>
    <scope>NUCLEOTIDE SEQUENCE [LARGE SCALE GENOMIC DNA]</scope>
    <source>
        <strain evidence="2">4042</strain>
    </source>
</reference>
<feature type="compositionally biased region" description="Basic residues" evidence="1">
    <location>
        <begin position="98"/>
        <end position="109"/>
    </location>
</feature>
<evidence type="ECO:0000256" key="1">
    <source>
        <dbReference type="SAM" id="MobiDB-lite"/>
    </source>
</evidence>
<sequence length="123" mass="14501">MLTRYWDDPQPWTLETYRRHDGYRALQKALDMEPDAVLQTVKDSGLRAAAARAFRRDQVVVHPARRPRPRRQAALPRRQRRRIRARHVQGHPPDVHHSARSHRGQHHRRLCDSGQPCVHLPAR</sequence>
<protein>
    <submittedName>
        <fullName evidence="2">Uncharacterized protein</fullName>
    </submittedName>
</protein>
<dbReference type="Gene3D" id="6.10.250.1450">
    <property type="match status" value="1"/>
</dbReference>
<dbReference type="EMBL" id="JAOB01000081">
    <property type="protein sequence ID" value="EUA13727.1"/>
    <property type="molecule type" value="Genomic_DNA"/>
</dbReference>
<dbReference type="SUPFAM" id="SSF142019">
    <property type="entry name" value="Nqo1 FMN-binding domain-like"/>
    <property type="match status" value="1"/>
</dbReference>
<proteinExistence type="predicted"/>